<protein>
    <submittedName>
        <fullName evidence="8">Oxaloacetate decarboxylase, gamma chain</fullName>
    </submittedName>
</protein>
<keyword evidence="3 7" id="KW-0812">Transmembrane</keyword>
<evidence type="ECO:0000256" key="2">
    <source>
        <dbReference type="ARBA" id="ARBA00022475"/>
    </source>
</evidence>
<keyword evidence="2" id="KW-1003">Cell membrane</keyword>
<sequence>MTSAFENGLYGGLLLSIIAFSVVFIVLGGLTLLIVAIKFVGSSDRGSGKKGEVVYSGGEGASSETSAPVMQAVSTEWPTATEPQVIGGIEEEEIAAISAAIAAYSSAPFEIKSVRRVIPPRTGLWRKASFFESLEGIE</sequence>
<keyword evidence="5 7" id="KW-0472">Membrane</keyword>
<evidence type="ECO:0000256" key="3">
    <source>
        <dbReference type="ARBA" id="ARBA00022692"/>
    </source>
</evidence>
<dbReference type="EMBL" id="FSQZ01000001">
    <property type="protein sequence ID" value="SIN68627.1"/>
    <property type="molecule type" value="Genomic_DNA"/>
</dbReference>
<evidence type="ECO:0000256" key="5">
    <source>
        <dbReference type="ARBA" id="ARBA00023136"/>
    </source>
</evidence>
<reference evidence="8 9" key="1">
    <citation type="submission" date="2016-11" db="EMBL/GenBank/DDBJ databases">
        <authorList>
            <person name="Varghese N."/>
            <person name="Submissions S."/>
        </authorList>
    </citation>
    <scope>NUCLEOTIDE SEQUENCE [LARGE SCALE GENOMIC DNA]</scope>
    <source>
        <strain evidence="8 9">DSM 20664</strain>
    </source>
</reference>
<evidence type="ECO:0000256" key="4">
    <source>
        <dbReference type="ARBA" id="ARBA00022989"/>
    </source>
</evidence>
<dbReference type="Pfam" id="PF04277">
    <property type="entry name" value="OAD_gamma"/>
    <property type="match status" value="1"/>
</dbReference>
<evidence type="ECO:0000256" key="6">
    <source>
        <dbReference type="SAM" id="MobiDB-lite"/>
    </source>
</evidence>
<evidence type="ECO:0000256" key="1">
    <source>
        <dbReference type="ARBA" id="ARBA00004236"/>
    </source>
</evidence>
<feature type="transmembrane region" description="Helical" evidence="7">
    <location>
        <begin position="12"/>
        <end position="40"/>
    </location>
</feature>
<gene>
    <name evidence="8" type="ORF">SAMN05444368_1182</name>
</gene>
<keyword evidence="9" id="KW-1185">Reference proteome</keyword>
<comment type="subcellular location">
    <subcellularLocation>
        <location evidence="1">Cell membrane</location>
    </subcellularLocation>
</comment>
<dbReference type="Proteomes" id="UP000185093">
    <property type="component" value="Unassembled WGS sequence"/>
</dbReference>
<dbReference type="InterPro" id="IPR005899">
    <property type="entry name" value="Na_pump_deCOase"/>
</dbReference>
<dbReference type="RefSeq" id="WP_074199570.1">
    <property type="nucleotide sequence ID" value="NZ_DAONBL010000009.1"/>
</dbReference>
<name>A0ABY1JDE5_9BACT</name>
<organism evidence="8 9">
    <name type="scientific">Acetomicrobium flavidum</name>
    <dbReference type="NCBI Taxonomy" id="49896"/>
    <lineage>
        <taxon>Bacteria</taxon>
        <taxon>Thermotogati</taxon>
        <taxon>Synergistota</taxon>
        <taxon>Synergistia</taxon>
        <taxon>Synergistales</taxon>
        <taxon>Acetomicrobiaceae</taxon>
        <taxon>Acetomicrobium</taxon>
    </lineage>
</organism>
<evidence type="ECO:0000256" key="7">
    <source>
        <dbReference type="SAM" id="Phobius"/>
    </source>
</evidence>
<comment type="caution">
    <text evidence="8">The sequence shown here is derived from an EMBL/GenBank/DDBJ whole genome shotgun (WGS) entry which is preliminary data.</text>
</comment>
<keyword evidence="4 7" id="KW-1133">Transmembrane helix</keyword>
<accession>A0ABY1JDE5</accession>
<evidence type="ECO:0000313" key="8">
    <source>
        <dbReference type="EMBL" id="SIN68627.1"/>
    </source>
</evidence>
<proteinExistence type="predicted"/>
<evidence type="ECO:0000313" key="9">
    <source>
        <dbReference type="Proteomes" id="UP000185093"/>
    </source>
</evidence>
<feature type="region of interest" description="Disordered" evidence="6">
    <location>
        <begin position="43"/>
        <end position="68"/>
    </location>
</feature>